<dbReference type="InterPro" id="IPR036165">
    <property type="entry name" value="YefM-like_sf"/>
</dbReference>
<gene>
    <name evidence="2" type="ORF">RM531_07820</name>
</gene>
<dbReference type="RefSeq" id="WP_311653651.1">
    <property type="nucleotide sequence ID" value="NZ_JAVRHY010000005.1"/>
</dbReference>
<dbReference type="EMBL" id="JAVRHY010000005">
    <property type="protein sequence ID" value="MDT0618380.1"/>
    <property type="molecule type" value="Genomic_DNA"/>
</dbReference>
<reference evidence="2 3" key="1">
    <citation type="submission" date="2023-09" db="EMBL/GenBank/DDBJ databases">
        <authorList>
            <person name="Rey-Velasco X."/>
        </authorList>
    </citation>
    <scope>NUCLEOTIDE SEQUENCE [LARGE SCALE GENOMIC DNA]</scope>
    <source>
        <strain evidence="2 3">P385</strain>
    </source>
</reference>
<keyword evidence="3" id="KW-1185">Reference proteome</keyword>
<dbReference type="NCBIfam" id="TIGR01552">
    <property type="entry name" value="phd_fam"/>
    <property type="match status" value="1"/>
</dbReference>
<dbReference type="Proteomes" id="UP001259982">
    <property type="component" value="Unassembled WGS sequence"/>
</dbReference>
<protein>
    <submittedName>
        <fullName evidence="2">Type II toxin-antitoxin system prevent-host-death family antitoxin</fullName>
    </submittedName>
</protein>
<comment type="similarity">
    <text evidence="1">Belongs to the phD/YefM antitoxin family.</text>
</comment>
<sequence>MNRDVTIRELRNQGGQVLARVSQGEVLTVTRNGEPITQLSPLARAPLPATTLLARWQRLPALDPDTFKADIDDVLDARL</sequence>
<evidence type="ECO:0000256" key="1">
    <source>
        <dbReference type="ARBA" id="ARBA00009981"/>
    </source>
</evidence>
<proteinExistence type="inferred from homology"/>
<dbReference type="SUPFAM" id="SSF143120">
    <property type="entry name" value="YefM-like"/>
    <property type="match status" value="1"/>
</dbReference>
<organism evidence="2 3">
    <name type="scientific">Spectribacter acetivorans</name>
    <dbReference type="NCBI Taxonomy" id="3075603"/>
    <lineage>
        <taxon>Bacteria</taxon>
        <taxon>Pseudomonadati</taxon>
        <taxon>Pseudomonadota</taxon>
        <taxon>Gammaproteobacteria</taxon>
        <taxon>Salinisphaerales</taxon>
        <taxon>Salinisphaeraceae</taxon>
        <taxon>Spectribacter</taxon>
    </lineage>
</organism>
<evidence type="ECO:0000313" key="3">
    <source>
        <dbReference type="Proteomes" id="UP001259982"/>
    </source>
</evidence>
<name>A0ABU3B8N3_9GAMM</name>
<comment type="caution">
    <text evidence="2">The sequence shown here is derived from an EMBL/GenBank/DDBJ whole genome shotgun (WGS) entry which is preliminary data.</text>
</comment>
<accession>A0ABU3B8N3</accession>
<evidence type="ECO:0000313" key="2">
    <source>
        <dbReference type="EMBL" id="MDT0618380.1"/>
    </source>
</evidence>